<comment type="caution">
    <text evidence="1">The sequence shown here is derived from an EMBL/GenBank/DDBJ whole genome shotgun (WGS) entry which is preliminary data.</text>
</comment>
<dbReference type="RefSeq" id="WP_111248355.1">
    <property type="nucleotide sequence ID" value="NZ_PIEU01000100.1"/>
</dbReference>
<evidence type="ECO:0000313" key="2">
    <source>
        <dbReference type="Proteomes" id="UP000249828"/>
    </source>
</evidence>
<accession>A0A2W4BHM8</accession>
<reference evidence="1 2" key="1">
    <citation type="submission" date="2017-11" db="EMBL/GenBank/DDBJ databases">
        <title>Draft genome sequence of Enterococcus plantarum TRW2 strain isolated from lettuce.</title>
        <authorList>
            <person name="Kim E.B."/>
            <person name="Marco M.L."/>
            <person name="Williams T.R."/>
            <person name="You I.H."/>
        </authorList>
    </citation>
    <scope>NUCLEOTIDE SEQUENCE [LARGE SCALE GENOMIC DNA]</scope>
    <source>
        <strain evidence="1 2">TRW2</strain>
    </source>
</reference>
<dbReference type="AlphaFoldDB" id="A0A2W4BHM8"/>
<gene>
    <name evidence="1" type="ORF">CI088_11970</name>
</gene>
<dbReference type="Proteomes" id="UP000249828">
    <property type="component" value="Unassembled WGS sequence"/>
</dbReference>
<name>A0A2W4BHM8_9ENTE</name>
<sequence>MKIKVKKIDGEAFTAETDKTLDEIFEELSNTSENSFILLGEHIEQKMTIQSIEKE</sequence>
<evidence type="ECO:0000313" key="1">
    <source>
        <dbReference type="EMBL" id="PZL71709.1"/>
    </source>
</evidence>
<keyword evidence="2" id="KW-1185">Reference proteome</keyword>
<proteinExistence type="predicted"/>
<protein>
    <submittedName>
        <fullName evidence="1">Phosphoribosyl-ATP diphosphatase</fullName>
    </submittedName>
</protein>
<dbReference type="EMBL" id="PIEU01000100">
    <property type="protein sequence ID" value="PZL71709.1"/>
    <property type="molecule type" value="Genomic_DNA"/>
</dbReference>
<organism evidence="1 2">
    <name type="scientific">Enterococcus plantarum</name>
    <dbReference type="NCBI Taxonomy" id="1077675"/>
    <lineage>
        <taxon>Bacteria</taxon>
        <taxon>Bacillati</taxon>
        <taxon>Bacillota</taxon>
        <taxon>Bacilli</taxon>
        <taxon>Lactobacillales</taxon>
        <taxon>Enterococcaceae</taxon>
        <taxon>Enterococcus</taxon>
    </lineage>
</organism>